<feature type="domain" description="RNA polymerase sigma-70 region 2" evidence="5">
    <location>
        <begin position="36"/>
        <end position="83"/>
    </location>
</feature>
<dbReference type="Gene3D" id="1.10.1740.10">
    <property type="match status" value="1"/>
</dbReference>
<organism evidence="7 8">
    <name type="scientific">Desulfuromonas acetoxidans (strain DSM 684 / 11070)</name>
    <dbReference type="NCBI Taxonomy" id="281689"/>
    <lineage>
        <taxon>Bacteria</taxon>
        <taxon>Pseudomonadati</taxon>
        <taxon>Thermodesulfobacteriota</taxon>
        <taxon>Desulfuromonadia</taxon>
        <taxon>Desulfuromonadales</taxon>
        <taxon>Desulfuromonadaceae</taxon>
        <taxon>Desulfuromonas</taxon>
    </lineage>
</organism>
<keyword evidence="8" id="KW-1185">Reference proteome</keyword>
<proteinExistence type="predicted"/>
<dbReference type="NCBIfam" id="TIGR02937">
    <property type="entry name" value="sigma70-ECF"/>
    <property type="match status" value="1"/>
</dbReference>
<accession>Q1JX49</accession>
<dbReference type="OrthoDB" id="9799825at2"/>
<dbReference type="AlphaFoldDB" id="Q1JX49"/>
<dbReference type="GO" id="GO:0016987">
    <property type="term" value="F:sigma factor activity"/>
    <property type="evidence" value="ECO:0007669"/>
    <property type="project" value="UniProtKB-KW"/>
</dbReference>
<gene>
    <name evidence="7" type="ORF">Dace_0952</name>
</gene>
<dbReference type="InterPro" id="IPR013325">
    <property type="entry name" value="RNA_pol_sigma_r2"/>
</dbReference>
<protein>
    <submittedName>
        <fullName evidence="7">Sigma-70 region 4</fullName>
    </submittedName>
</protein>
<keyword evidence="3" id="KW-0238">DNA-binding</keyword>
<dbReference type="PANTHER" id="PTHR30385">
    <property type="entry name" value="SIGMA FACTOR F FLAGELLAR"/>
    <property type="match status" value="1"/>
</dbReference>
<dbReference type="SUPFAM" id="SSF88659">
    <property type="entry name" value="Sigma3 and sigma4 domains of RNA polymerase sigma factors"/>
    <property type="match status" value="1"/>
</dbReference>
<feature type="domain" description="RNA polymerase sigma-70 region 4" evidence="6">
    <location>
        <begin position="183"/>
        <end position="231"/>
    </location>
</feature>
<reference evidence="7" key="2">
    <citation type="submission" date="2006-05" db="EMBL/GenBank/DDBJ databases">
        <title>Sequencing of the draft genome and assembly of Desulfuromonas acetoxidans DSM 684.</title>
        <authorList>
            <consortium name="US DOE Joint Genome Institute (JGI-PGF)"/>
            <person name="Copeland A."/>
            <person name="Lucas S."/>
            <person name="Lapidus A."/>
            <person name="Barry K."/>
            <person name="Detter J.C."/>
            <person name="Glavina del Rio T."/>
            <person name="Hammon N."/>
            <person name="Israni S."/>
            <person name="Dalin E."/>
            <person name="Tice H."/>
            <person name="Bruce D."/>
            <person name="Pitluck S."/>
            <person name="Richardson P."/>
        </authorList>
    </citation>
    <scope>NUCLEOTIDE SEQUENCE [LARGE SCALE GENOMIC DNA]</scope>
    <source>
        <strain evidence="7">DSM 684</strain>
    </source>
</reference>
<dbReference type="InterPro" id="IPR007627">
    <property type="entry name" value="RNA_pol_sigma70_r2"/>
</dbReference>
<comment type="caution">
    <text evidence="7">The sequence shown here is derived from an EMBL/GenBank/DDBJ whole genome shotgun (WGS) entry which is preliminary data.</text>
</comment>
<evidence type="ECO:0000313" key="7">
    <source>
        <dbReference type="EMBL" id="EAT14813.1"/>
    </source>
</evidence>
<sequence length="251" mass="28337">MSFEAMSGFSPQESSLIQRIAQEVFFKYNLQGFEHSISREDLCHYGVVGLLEARVSYDERSGTPWLAFAALRVRGEMIDHLRKLPMVRLPQAVQSRVKQLKEARRALQTQQIEVDHQHLSTALDWTLDEVREVEALLPRRVAVDDGVDQGGDELPSAVTVTSDGPSPETQALQFELAMLINRCLQRLSAQNRLIVVGRLLEGLKLKELAATLGYTAENIRVRQKKSQEQLKSCIEKHGWPVDALDEIIGEH</sequence>
<dbReference type="Pfam" id="PF04545">
    <property type="entry name" value="Sigma70_r4"/>
    <property type="match status" value="1"/>
</dbReference>
<evidence type="ECO:0000313" key="8">
    <source>
        <dbReference type="Proteomes" id="UP000005695"/>
    </source>
</evidence>
<evidence type="ECO:0000259" key="5">
    <source>
        <dbReference type="Pfam" id="PF04542"/>
    </source>
</evidence>
<dbReference type="InterPro" id="IPR007630">
    <property type="entry name" value="RNA_pol_sigma70_r4"/>
</dbReference>
<evidence type="ECO:0000259" key="6">
    <source>
        <dbReference type="Pfam" id="PF04545"/>
    </source>
</evidence>
<dbReference type="GO" id="GO:0003677">
    <property type="term" value="F:DNA binding"/>
    <property type="evidence" value="ECO:0007669"/>
    <property type="project" value="UniProtKB-KW"/>
</dbReference>
<evidence type="ECO:0000256" key="4">
    <source>
        <dbReference type="ARBA" id="ARBA00023163"/>
    </source>
</evidence>
<evidence type="ECO:0000256" key="2">
    <source>
        <dbReference type="ARBA" id="ARBA00023082"/>
    </source>
</evidence>
<dbReference type="InterPro" id="IPR013324">
    <property type="entry name" value="RNA_pol_sigma_r3/r4-like"/>
</dbReference>
<dbReference type="EMBL" id="AAEW02000017">
    <property type="protein sequence ID" value="EAT14813.1"/>
    <property type="molecule type" value="Genomic_DNA"/>
</dbReference>
<name>Q1JX49_DESA6</name>
<dbReference type="InterPro" id="IPR014284">
    <property type="entry name" value="RNA_pol_sigma-70_dom"/>
</dbReference>
<keyword evidence="1" id="KW-0805">Transcription regulation</keyword>
<dbReference type="Pfam" id="PF04542">
    <property type="entry name" value="Sigma70_r2"/>
    <property type="match status" value="1"/>
</dbReference>
<evidence type="ECO:0000256" key="1">
    <source>
        <dbReference type="ARBA" id="ARBA00023015"/>
    </source>
</evidence>
<evidence type="ECO:0000256" key="3">
    <source>
        <dbReference type="ARBA" id="ARBA00023125"/>
    </source>
</evidence>
<dbReference type="GO" id="GO:0006352">
    <property type="term" value="P:DNA-templated transcription initiation"/>
    <property type="evidence" value="ECO:0007669"/>
    <property type="project" value="InterPro"/>
</dbReference>
<dbReference type="Gene3D" id="1.20.140.160">
    <property type="match status" value="1"/>
</dbReference>
<keyword evidence="2" id="KW-0731">Sigma factor</keyword>
<dbReference type="Proteomes" id="UP000005695">
    <property type="component" value="Unassembled WGS sequence"/>
</dbReference>
<reference evidence="7" key="1">
    <citation type="submission" date="2006-05" db="EMBL/GenBank/DDBJ databases">
        <title>Annotation of the draft genome assembly of Desulfuromonas acetoxidans DSM 684.</title>
        <authorList>
            <consortium name="US DOE Joint Genome Institute (JGI-ORNL)"/>
            <person name="Larimer F."/>
            <person name="Land M."/>
            <person name="Hauser L."/>
        </authorList>
    </citation>
    <scope>NUCLEOTIDE SEQUENCE [LARGE SCALE GENOMIC DNA]</scope>
    <source>
        <strain evidence="7">DSM 684</strain>
    </source>
</reference>
<dbReference type="SUPFAM" id="SSF88946">
    <property type="entry name" value="Sigma2 domain of RNA polymerase sigma factors"/>
    <property type="match status" value="1"/>
</dbReference>
<keyword evidence="4" id="KW-0804">Transcription</keyword>
<dbReference type="RefSeq" id="WP_006002052.1">
    <property type="nucleotide sequence ID" value="NZ_AAEW02000017.1"/>
</dbReference>